<dbReference type="EMBL" id="GBRH01227791">
    <property type="protein sequence ID" value="JAD70104.1"/>
    <property type="molecule type" value="Transcribed_RNA"/>
</dbReference>
<evidence type="ECO:0000313" key="1">
    <source>
        <dbReference type="EMBL" id="JAD70104.1"/>
    </source>
</evidence>
<organism evidence="1">
    <name type="scientific">Arundo donax</name>
    <name type="common">Giant reed</name>
    <name type="synonym">Donax arundinaceus</name>
    <dbReference type="NCBI Taxonomy" id="35708"/>
    <lineage>
        <taxon>Eukaryota</taxon>
        <taxon>Viridiplantae</taxon>
        <taxon>Streptophyta</taxon>
        <taxon>Embryophyta</taxon>
        <taxon>Tracheophyta</taxon>
        <taxon>Spermatophyta</taxon>
        <taxon>Magnoliopsida</taxon>
        <taxon>Liliopsida</taxon>
        <taxon>Poales</taxon>
        <taxon>Poaceae</taxon>
        <taxon>PACMAD clade</taxon>
        <taxon>Arundinoideae</taxon>
        <taxon>Arundineae</taxon>
        <taxon>Arundo</taxon>
    </lineage>
</organism>
<name>A0A0A9C1I1_ARUDO</name>
<accession>A0A0A9C1I1</accession>
<reference evidence="1" key="2">
    <citation type="journal article" date="2015" name="Data Brief">
        <title>Shoot transcriptome of the giant reed, Arundo donax.</title>
        <authorList>
            <person name="Barrero R.A."/>
            <person name="Guerrero F.D."/>
            <person name="Moolhuijzen P."/>
            <person name="Goolsby J.A."/>
            <person name="Tidwell J."/>
            <person name="Bellgard S.E."/>
            <person name="Bellgard M.I."/>
        </authorList>
    </citation>
    <scope>NUCLEOTIDE SEQUENCE</scope>
    <source>
        <tissue evidence="1">Shoot tissue taken approximately 20 cm above the soil surface</tissue>
    </source>
</reference>
<reference evidence="1" key="1">
    <citation type="submission" date="2014-09" db="EMBL/GenBank/DDBJ databases">
        <authorList>
            <person name="Magalhaes I.L.F."/>
            <person name="Oliveira U."/>
            <person name="Santos F.R."/>
            <person name="Vidigal T.H.D.A."/>
            <person name="Brescovit A.D."/>
            <person name="Santos A.J."/>
        </authorList>
    </citation>
    <scope>NUCLEOTIDE SEQUENCE</scope>
    <source>
        <tissue evidence="1">Shoot tissue taken approximately 20 cm above the soil surface</tissue>
    </source>
</reference>
<sequence length="11" mass="1364">MLMELMSSYMQ</sequence>
<proteinExistence type="predicted"/>
<protein>
    <submittedName>
        <fullName evidence="1">Uncharacterized protein</fullName>
    </submittedName>
</protein>